<evidence type="ECO:0000313" key="2">
    <source>
        <dbReference type="Proteomes" id="UP001597387"/>
    </source>
</evidence>
<accession>A0ABW4ZIQ7</accession>
<comment type="caution">
    <text evidence="1">The sequence shown here is derived from an EMBL/GenBank/DDBJ whole genome shotgun (WGS) entry which is preliminary data.</text>
</comment>
<dbReference type="RefSeq" id="WP_255899172.1">
    <property type="nucleotide sequence ID" value="NZ_JAFMZO010000001.1"/>
</dbReference>
<keyword evidence="2" id="KW-1185">Reference proteome</keyword>
<evidence type="ECO:0000313" key="1">
    <source>
        <dbReference type="EMBL" id="MFD2161502.1"/>
    </source>
</evidence>
<sequence length="71" mass="8095">MKISSDTKTIACYYSLDNQKWQMVRLHENDYPEILYVGISTQCPVDKAGSSSIFEELSLSQKSVTDFRLGK</sequence>
<organism evidence="1 2">
    <name type="scientific">Paradesertivirga mongoliensis</name>
    <dbReference type="NCBI Taxonomy" id="2100740"/>
    <lineage>
        <taxon>Bacteria</taxon>
        <taxon>Pseudomonadati</taxon>
        <taxon>Bacteroidota</taxon>
        <taxon>Sphingobacteriia</taxon>
        <taxon>Sphingobacteriales</taxon>
        <taxon>Sphingobacteriaceae</taxon>
        <taxon>Paradesertivirga</taxon>
    </lineage>
</organism>
<dbReference type="EMBL" id="JBHUHZ010000001">
    <property type="protein sequence ID" value="MFD2161502.1"/>
    <property type="molecule type" value="Genomic_DNA"/>
</dbReference>
<gene>
    <name evidence="1" type="ORF">ACFSJU_03805</name>
</gene>
<protein>
    <submittedName>
        <fullName evidence="1">DUF1349 domain-containing protein</fullName>
    </submittedName>
</protein>
<proteinExistence type="predicted"/>
<dbReference type="Proteomes" id="UP001597387">
    <property type="component" value="Unassembled WGS sequence"/>
</dbReference>
<name>A0ABW4ZIQ7_9SPHI</name>
<reference evidence="2" key="1">
    <citation type="journal article" date="2019" name="Int. J. Syst. Evol. Microbiol.">
        <title>The Global Catalogue of Microorganisms (GCM) 10K type strain sequencing project: providing services to taxonomists for standard genome sequencing and annotation.</title>
        <authorList>
            <consortium name="The Broad Institute Genomics Platform"/>
            <consortium name="The Broad Institute Genome Sequencing Center for Infectious Disease"/>
            <person name="Wu L."/>
            <person name="Ma J."/>
        </authorList>
    </citation>
    <scope>NUCLEOTIDE SEQUENCE [LARGE SCALE GENOMIC DNA]</scope>
    <source>
        <strain evidence="2">KCTC 42217</strain>
    </source>
</reference>
<dbReference type="Gene3D" id="2.60.120.200">
    <property type="match status" value="1"/>
</dbReference>